<dbReference type="InterPro" id="IPR006143">
    <property type="entry name" value="RND_pump_MFP"/>
</dbReference>
<name>A0A1H3YAD1_9FLAO</name>
<dbReference type="STRING" id="908615.SAMN05421540_10384"/>
<dbReference type="PANTHER" id="PTHR30469:SF15">
    <property type="entry name" value="HLYD FAMILY OF SECRETION PROTEINS"/>
    <property type="match status" value="1"/>
</dbReference>
<proteinExistence type="inferred from homology"/>
<dbReference type="Gene3D" id="2.40.420.20">
    <property type="match status" value="1"/>
</dbReference>
<dbReference type="GO" id="GO:0015562">
    <property type="term" value="F:efflux transmembrane transporter activity"/>
    <property type="evidence" value="ECO:0007669"/>
    <property type="project" value="TreeGrafter"/>
</dbReference>
<evidence type="ECO:0000313" key="4">
    <source>
        <dbReference type="Proteomes" id="UP000198820"/>
    </source>
</evidence>
<comment type="similarity">
    <text evidence="1">Belongs to the membrane fusion protein (MFP) (TC 8.A.1) family.</text>
</comment>
<dbReference type="EMBL" id="FNQF01000003">
    <property type="protein sequence ID" value="SEA08615.1"/>
    <property type="molecule type" value="Genomic_DNA"/>
</dbReference>
<reference evidence="3 4" key="1">
    <citation type="submission" date="2016-10" db="EMBL/GenBank/DDBJ databases">
        <authorList>
            <person name="de Groot N.N."/>
        </authorList>
    </citation>
    <scope>NUCLEOTIDE SEQUENCE [LARGE SCALE GENOMIC DNA]</scope>
    <source>
        <strain evidence="3 4">DSM 23581</strain>
    </source>
</reference>
<evidence type="ECO:0000256" key="1">
    <source>
        <dbReference type="ARBA" id="ARBA00009477"/>
    </source>
</evidence>
<dbReference type="PANTHER" id="PTHR30469">
    <property type="entry name" value="MULTIDRUG RESISTANCE PROTEIN MDTA"/>
    <property type="match status" value="1"/>
</dbReference>
<organism evidence="3 4">
    <name type="scientific">Psychroflexus halocasei</name>
    <dbReference type="NCBI Taxonomy" id="908615"/>
    <lineage>
        <taxon>Bacteria</taxon>
        <taxon>Pseudomonadati</taxon>
        <taxon>Bacteroidota</taxon>
        <taxon>Flavobacteriia</taxon>
        <taxon>Flavobacteriales</taxon>
        <taxon>Flavobacteriaceae</taxon>
        <taxon>Psychroflexus</taxon>
    </lineage>
</organism>
<keyword evidence="4" id="KW-1185">Reference proteome</keyword>
<sequence length="355" mass="39521">MKTKLIIIQLLLVFIISSCSENEVKKENIIHVKTDTITAYESGKSMVFPGRIKAGDDINLSFRIAGPIASLNVSSGNFVKKGQVLAQIDPRDYRTQLSATEAKYNQIKNEVGRIEILYEKDGITDNEYDKAKYGLKQIKAKYNAHRDALNDTKLIAPFDGYIQKTYYATQETVNAGMPVVSMISTSSMEVEINIPSNVYAKKDEIEKFICTTDMYPNKEYPLEVKGINRKANLNELFTVYLNLKTPEGFPQLTPGMNVKVEAKFKSNSQDHYLVPINALISGKTGDSVWVYDEQSGTIHKRDIKTDGINNKGFSIVLSGLKKGEIVISAGATSLEEGQKVQPLKKQSKTNTGNIL</sequence>
<gene>
    <name evidence="3" type="ORF">SAMN05421540_10384</name>
</gene>
<dbReference type="AlphaFoldDB" id="A0A1H3YAD1"/>
<dbReference type="Gene3D" id="1.10.287.470">
    <property type="entry name" value="Helix hairpin bin"/>
    <property type="match status" value="1"/>
</dbReference>
<evidence type="ECO:0000259" key="2">
    <source>
        <dbReference type="Pfam" id="PF25917"/>
    </source>
</evidence>
<dbReference type="Pfam" id="PF25917">
    <property type="entry name" value="BSH_RND"/>
    <property type="match status" value="1"/>
</dbReference>
<dbReference type="RefSeq" id="WP_093240392.1">
    <property type="nucleotide sequence ID" value="NZ_FNQF01000003.1"/>
</dbReference>
<dbReference type="PROSITE" id="PS51257">
    <property type="entry name" value="PROKAR_LIPOPROTEIN"/>
    <property type="match status" value="1"/>
</dbReference>
<dbReference type="Gene3D" id="2.40.50.100">
    <property type="match status" value="1"/>
</dbReference>
<dbReference type="GO" id="GO:1990281">
    <property type="term" value="C:efflux pump complex"/>
    <property type="evidence" value="ECO:0007669"/>
    <property type="project" value="TreeGrafter"/>
</dbReference>
<accession>A0A1H3YAD1</accession>
<dbReference type="InterPro" id="IPR058625">
    <property type="entry name" value="MdtA-like_BSH"/>
</dbReference>
<protein>
    <submittedName>
        <fullName evidence="3">RND family efflux transporter, MFP subunit</fullName>
    </submittedName>
</protein>
<dbReference type="Proteomes" id="UP000198820">
    <property type="component" value="Unassembled WGS sequence"/>
</dbReference>
<evidence type="ECO:0000313" key="3">
    <source>
        <dbReference type="EMBL" id="SEA08615.1"/>
    </source>
</evidence>
<dbReference type="NCBIfam" id="TIGR01730">
    <property type="entry name" value="RND_mfp"/>
    <property type="match status" value="1"/>
</dbReference>
<feature type="domain" description="Multidrug resistance protein MdtA-like barrel-sandwich hybrid" evidence="2">
    <location>
        <begin position="62"/>
        <end position="177"/>
    </location>
</feature>
<dbReference type="SUPFAM" id="SSF111369">
    <property type="entry name" value="HlyD-like secretion proteins"/>
    <property type="match status" value="1"/>
</dbReference>